<dbReference type="InterPro" id="IPR033479">
    <property type="entry name" value="dCache_1"/>
</dbReference>
<evidence type="ECO:0000256" key="7">
    <source>
        <dbReference type="ARBA" id="ARBA00022692"/>
    </source>
</evidence>
<evidence type="ECO:0000313" key="19">
    <source>
        <dbReference type="Proteomes" id="UP000614200"/>
    </source>
</evidence>
<reference evidence="18 19" key="1">
    <citation type="submission" date="2020-11" db="EMBL/GenBank/DDBJ databases">
        <title>Fusibacter basophilias sp. nov.</title>
        <authorList>
            <person name="Qiu D."/>
        </authorList>
    </citation>
    <scope>NUCLEOTIDE SEQUENCE [LARGE SCALE GENOMIC DNA]</scope>
    <source>
        <strain evidence="18 19">Q10-2</strain>
    </source>
</reference>
<keyword evidence="6" id="KW-0808">Transferase</keyword>
<dbReference type="InterPro" id="IPR000014">
    <property type="entry name" value="PAS"/>
</dbReference>
<dbReference type="EC" id="2.7.13.3" evidence="3"/>
<sequence>MKKIKRQLKSVFILLIAIAVMVVIVLASYFNYRAVQDNVIEIEQSQLLSLSDTVADSLERFFVNQTHNLEILAKNRYFLSNYIAHQQGIVTEAAFQNIEDYYSIQSDNIELIRFLDNASEEIYTYPITDYGHGIESDLQKVYKLKKAIVGDIYKEQEKLYINILQPVITNGEISGVLYVKIKLETIYYAFIVPVKAGEKGYSSVKDSNGILIMHPNTKDIGVDVMEARTQAYPNFDWSELQALVEKQKRGESGVGVYHSLWFNDNLEKRVKKFSAYSPAHIGDDFWIVNVSKDYLEVVSFLKERTFNIIIINFFIILIFVTTLLYLYRIKKDQALIAKEHALLVKVKELNEELEADIDQRIVLEKKLIQSKNKFENIFEAGSDCIFVIDVGENAQIKEVNLKVTQSLDYSKEQLLQMHYQDISTYITPEKLNEIKADLLLNQSYMFEDVLKGSLGKKIPVEINIKPMASENANQMVMISRDITMKKRFEAEMMENKRKEALMIYQSRLAAMGEMIGSIAHQWRQPLSGISMIFNNIEDAYAFDELDATFLKNQGQRLQELIKYMSQTIDDFRFFFNPKNDKENFLMSKILDQTLDFLRESIRLNNIEVSMDLEKDILMLGRPNQLSQVLFGILKNAIDAIVLNNSERRKINVSCRETDDHMHLEIEDTGGGIPEEKLDQIFEMYYTTKEEHNGTGLGLYIAKVIVEKNFDGEIMAQNTPDGLSVVIKVPII</sequence>
<evidence type="ECO:0000256" key="2">
    <source>
        <dbReference type="ARBA" id="ARBA00004651"/>
    </source>
</evidence>
<evidence type="ECO:0000256" key="12">
    <source>
        <dbReference type="ARBA" id="ARBA00023012"/>
    </source>
</evidence>
<evidence type="ECO:0000256" key="6">
    <source>
        <dbReference type="ARBA" id="ARBA00022679"/>
    </source>
</evidence>
<dbReference type="PROSITE" id="PS50112">
    <property type="entry name" value="PAS"/>
    <property type="match status" value="1"/>
</dbReference>
<feature type="transmembrane region" description="Helical" evidence="15">
    <location>
        <begin position="12"/>
        <end position="32"/>
    </location>
</feature>
<evidence type="ECO:0000256" key="3">
    <source>
        <dbReference type="ARBA" id="ARBA00012438"/>
    </source>
</evidence>
<dbReference type="CDD" id="cd00130">
    <property type="entry name" value="PAS"/>
    <property type="match status" value="1"/>
</dbReference>
<evidence type="ECO:0000313" key="18">
    <source>
        <dbReference type="EMBL" id="MBF4695301.1"/>
    </source>
</evidence>
<evidence type="ECO:0000256" key="15">
    <source>
        <dbReference type="SAM" id="Phobius"/>
    </source>
</evidence>
<dbReference type="PRINTS" id="PR00344">
    <property type="entry name" value="BCTRLSENSOR"/>
</dbReference>
<keyword evidence="4" id="KW-1003">Cell membrane</keyword>
<dbReference type="Pfam" id="PF02518">
    <property type="entry name" value="HATPase_c"/>
    <property type="match status" value="1"/>
</dbReference>
<keyword evidence="13 15" id="KW-0472">Membrane</keyword>
<keyword evidence="5" id="KW-0597">Phosphoprotein</keyword>
<dbReference type="NCBIfam" id="TIGR00229">
    <property type="entry name" value="sensory_box"/>
    <property type="match status" value="1"/>
</dbReference>
<evidence type="ECO:0000256" key="11">
    <source>
        <dbReference type="ARBA" id="ARBA00022989"/>
    </source>
</evidence>
<dbReference type="InterPro" id="IPR003594">
    <property type="entry name" value="HATPase_dom"/>
</dbReference>
<dbReference type="SUPFAM" id="SSF55785">
    <property type="entry name" value="PYP-like sensor domain (PAS domain)"/>
    <property type="match status" value="1"/>
</dbReference>
<dbReference type="CDD" id="cd00082">
    <property type="entry name" value="HisKA"/>
    <property type="match status" value="1"/>
</dbReference>
<evidence type="ECO:0000256" key="4">
    <source>
        <dbReference type="ARBA" id="ARBA00022475"/>
    </source>
</evidence>
<feature type="domain" description="Histidine kinase" evidence="16">
    <location>
        <begin position="517"/>
        <end position="731"/>
    </location>
</feature>
<evidence type="ECO:0000256" key="5">
    <source>
        <dbReference type="ARBA" id="ARBA00022553"/>
    </source>
</evidence>
<protein>
    <recommendedName>
        <fullName evidence="3">histidine kinase</fullName>
        <ecNumber evidence="3">2.7.13.3</ecNumber>
    </recommendedName>
</protein>
<keyword evidence="7 15" id="KW-0812">Transmembrane</keyword>
<dbReference type="Gene3D" id="3.30.565.10">
    <property type="entry name" value="Histidine kinase-like ATPase, C-terminal domain"/>
    <property type="match status" value="1"/>
</dbReference>
<dbReference type="Gene3D" id="3.30.450.20">
    <property type="entry name" value="PAS domain"/>
    <property type="match status" value="2"/>
</dbReference>
<dbReference type="SUPFAM" id="SSF55874">
    <property type="entry name" value="ATPase domain of HSP90 chaperone/DNA topoisomerase II/histidine kinase"/>
    <property type="match status" value="1"/>
</dbReference>
<dbReference type="PANTHER" id="PTHR43065">
    <property type="entry name" value="SENSOR HISTIDINE KINASE"/>
    <property type="match status" value="1"/>
</dbReference>
<dbReference type="CDD" id="cd18774">
    <property type="entry name" value="PDC2_HK_sensor"/>
    <property type="match status" value="1"/>
</dbReference>
<keyword evidence="14" id="KW-0175">Coiled coil</keyword>
<evidence type="ECO:0000256" key="10">
    <source>
        <dbReference type="ARBA" id="ARBA00022840"/>
    </source>
</evidence>
<dbReference type="Pfam" id="PF13426">
    <property type="entry name" value="PAS_9"/>
    <property type="match status" value="1"/>
</dbReference>
<comment type="catalytic activity">
    <reaction evidence="1">
        <text>ATP + protein L-histidine = ADP + protein N-phospho-L-histidine.</text>
        <dbReference type="EC" id="2.7.13.3"/>
    </reaction>
</comment>
<dbReference type="InterPro" id="IPR003661">
    <property type="entry name" value="HisK_dim/P_dom"/>
</dbReference>
<evidence type="ECO:0000259" key="16">
    <source>
        <dbReference type="PROSITE" id="PS50109"/>
    </source>
</evidence>
<dbReference type="InterPro" id="IPR035965">
    <property type="entry name" value="PAS-like_dom_sf"/>
</dbReference>
<feature type="domain" description="PAS" evidence="17">
    <location>
        <begin position="370"/>
        <end position="453"/>
    </location>
</feature>
<gene>
    <name evidence="18" type="ORF">ISU02_19585</name>
</gene>
<evidence type="ECO:0000256" key="14">
    <source>
        <dbReference type="SAM" id="Coils"/>
    </source>
</evidence>
<dbReference type="EMBL" id="JADKNH010000014">
    <property type="protein sequence ID" value="MBF4695301.1"/>
    <property type="molecule type" value="Genomic_DNA"/>
</dbReference>
<evidence type="ECO:0000259" key="17">
    <source>
        <dbReference type="PROSITE" id="PS50112"/>
    </source>
</evidence>
<evidence type="ECO:0000256" key="13">
    <source>
        <dbReference type="ARBA" id="ARBA00023136"/>
    </source>
</evidence>
<dbReference type="SMART" id="SM00387">
    <property type="entry name" value="HATPase_c"/>
    <property type="match status" value="1"/>
</dbReference>
<keyword evidence="11 15" id="KW-1133">Transmembrane helix</keyword>
<dbReference type="RefSeq" id="WP_194703537.1">
    <property type="nucleotide sequence ID" value="NZ_JADKNH010000014.1"/>
</dbReference>
<evidence type="ECO:0000256" key="1">
    <source>
        <dbReference type="ARBA" id="ARBA00000085"/>
    </source>
</evidence>
<dbReference type="PANTHER" id="PTHR43065:SF10">
    <property type="entry name" value="PEROXIDE STRESS-ACTIVATED HISTIDINE KINASE MAK3"/>
    <property type="match status" value="1"/>
</dbReference>
<dbReference type="SUPFAM" id="SSF47384">
    <property type="entry name" value="Homodimeric domain of signal transducing histidine kinase"/>
    <property type="match status" value="1"/>
</dbReference>
<dbReference type="SMART" id="SM00091">
    <property type="entry name" value="PAS"/>
    <property type="match status" value="1"/>
</dbReference>
<comment type="subcellular location">
    <subcellularLocation>
        <location evidence="2">Cell membrane</location>
        <topology evidence="2">Multi-pass membrane protein</topology>
    </subcellularLocation>
</comment>
<dbReference type="Gene3D" id="1.10.287.130">
    <property type="match status" value="1"/>
</dbReference>
<keyword evidence="19" id="KW-1185">Reference proteome</keyword>
<feature type="coiled-coil region" evidence="14">
    <location>
        <begin position="336"/>
        <end position="366"/>
    </location>
</feature>
<keyword evidence="8" id="KW-0547">Nucleotide-binding</keyword>
<dbReference type="InterPro" id="IPR036890">
    <property type="entry name" value="HATPase_C_sf"/>
</dbReference>
<evidence type="ECO:0000256" key="9">
    <source>
        <dbReference type="ARBA" id="ARBA00022777"/>
    </source>
</evidence>
<feature type="transmembrane region" description="Helical" evidence="15">
    <location>
        <begin position="306"/>
        <end position="327"/>
    </location>
</feature>
<comment type="caution">
    <text evidence="18">The sequence shown here is derived from an EMBL/GenBank/DDBJ whole genome shotgun (WGS) entry which is preliminary data.</text>
</comment>
<dbReference type="CDD" id="cd00075">
    <property type="entry name" value="HATPase"/>
    <property type="match status" value="1"/>
</dbReference>
<dbReference type="PROSITE" id="PS50109">
    <property type="entry name" value="HIS_KIN"/>
    <property type="match status" value="1"/>
</dbReference>
<keyword evidence="12" id="KW-0902">Two-component regulatory system</keyword>
<dbReference type="Pfam" id="PF02743">
    <property type="entry name" value="dCache_1"/>
    <property type="match status" value="1"/>
</dbReference>
<dbReference type="InterPro" id="IPR036097">
    <property type="entry name" value="HisK_dim/P_sf"/>
</dbReference>
<dbReference type="Proteomes" id="UP000614200">
    <property type="component" value="Unassembled WGS sequence"/>
</dbReference>
<accession>A0ABR9ZY58</accession>
<dbReference type="InterPro" id="IPR005467">
    <property type="entry name" value="His_kinase_dom"/>
</dbReference>
<dbReference type="InterPro" id="IPR004358">
    <property type="entry name" value="Sig_transdc_His_kin-like_C"/>
</dbReference>
<name>A0ABR9ZY58_9FIRM</name>
<organism evidence="18 19">
    <name type="scientific">Fusibacter ferrireducens</name>
    <dbReference type="NCBI Taxonomy" id="2785058"/>
    <lineage>
        <taxon>Bacteria</taxon>
        <taxon>Bacillati</taxon>
        <taxon>Bacillota</taxon>
        <taxon>Clostridia</taxon>
        <taxon>Eubacteriales</taxon>
        <taxon>Eubacteriales Family XII. Incertae Sedis</taxon>
        <taxon>Fusibacter</taxon>
    </lineage>
</organism>
<proteinExistence type="predicted"/>
<keyword evidence="9" id="KW-0418">Kinase</keyword>
<evidence type="ECO:0000256" key="8">
    <source>
        <dbReference type="ARBA" id="ARBA00022741"/>
    </source>
</evidence>
<keyword evidence="10" id="KW-0067">ATP-binding</keyword>